<organism evidence="1">
    <name type="scientific">marine sediment metagenome</name>
    <dbReference type="NCBI Taxonomy" id="412755"/>
    <lineage>
        <taxon>unclassified sequences</taxon>
        <taxon>metagenomes</taxon>
        <taxon>ecological metagenomes</taxon>
    </lineage>
</organism>
<name>A0A0F8YUL8_9ZZZZ</name>
<protein>
    <submittedName>
        <fullName evidence="1">Uncharacterized protein</fullName>
    </submittedName>
</protein>
<accession>A0A0F8YUL8</accession>
<proteinExistence type="predicted"/>
<dbReference type="AlphaFoldDB" id="A0A0F8YUL8"/>
<gene>
    <name evidence="1" type="ORF">LCGC14_3112430</name>
</gene>
<comment type="caution">
    <text evidence="1">The sequence shown here is derived from an EMBL/GenBank/DDBJ whole genome shotgun (WGS) entry which is preliminary data.</text>
</comment>
<evidence type="ECO:0000313" key="1">
    <source>
        <dbReference type="EMBL" id="KKK51691.1"/>
    </source>
</evidence>
<reference evidence="1" key="1">
    <citation type="journal article" date="2015" name="Nature">
        <title>Complex archaea that bridge the gap between prokaryotes and eukaryotes.</title>
        <authorList>
            <person name="Spang A."/>
            <person name="Saw J.H."/>
            <person name="Jorgensen S.L."/>
            <person name="Zaremba-Niedzwiedzka K."/>
            <person name="Martijn J."/>
            <person name="Lind A.E."/>
            <person name="van Eijk R."/>
            <person name="Schleper C."/>
            <person name="Guy L."/>
            <person name="Ettema T.J."/>
        </authorList>
    </citation>
    <scope>NUCLEOTIDE SEQUENCE</scope>
</reference>
<dbReference type="EMBL" id="LAZR01067385">
    <property type="protein sequence ID" value="KKK51691.1"/>
    <property type="molecule type" value="Genomic_DNA"/>
</dbReference>
<sequence>MASFESVKAVNLIAGEDLRSDVF</sequence>
<feature type="non-terminal residue" evidence="1">
    <location>
        <position position="23"/>
    </location>
</feature>